<keyword evidence="2" id="KW-0732">Signal</keyword>
<dbReference type="Pfam" id="PF13855">
    <property type="entry name" value="LRR_8"/>
    <property type="match status" value="3"/>
</dbReference>
<keyword evidence="1" id="KW-0433">Leucine-rich repeat</keyword>
<dbReference type="PANTHER" id="PTHR24373">
    <property type="entry name" value="SLIT RELATED LEUCINE-RICH REPEAT NEURONAL PROTEIN"/>
    <property type="match status" value="1"/>
</dbReference>
<accession>A0A915LHM7</accession>
<evidence type="ECO:0000256" key="1">
    <source>
        <dbReference type="ARBA" id="ARBA00022614"/>
    </source>
</evidence>
<sequence>MRNQTACTCEEYIDGAIIKCNGPNGPLVVENLKKLNVEVRELVLENANIIEIGPRAFLGMRIKKLVLDNNKIKLIQKNAFRGLESILQELSIVGNRLTEVPIAALDGLNQLIGLNLRCNKIGNLTNVSFQNMPNLIEIHLGCNKICEISENAFRDVKQSVQNIILDNNCLTQMPSSALEEMNSLIALHIKYNHHLNLEANSIREVMPGAFATTPLLLLWLPHNCISSVSPNMFQGAPFLKQVSLANNNIRIVQPFSFAHLANLHTLDLSHNKMRSIQPSAIMGSDFLTVRVQENPLVCAQDGFHVMNGREAINLTTEPNLICKTDYENDDIDKCPRRPDPPPRKVCCDAGT</sequence>
<organism evidence="4 5">
    <name type="scientific">Meloidogyne javanica</name>
    <name type="common">Root-knot nematode worm</name>
    <dbReference type="NCBI Taxonomy" id="6303"/>
    <lineage>
        <taxon>Eukaryota</taxon>
        <taxon>Metazoa</taxon>
        <taxon>Ecdysozoa</taxon>
        <taxon>Nematoda</taxon>
        <taxon>Chromadorea</taxon>
        <taxon>Rhabditida</taxon>
        <taxon>Tylenchina</taxon>
        <taxon>Tylenchomorpha</taxon>
        <taxon>Tylenchoidea</taxon>
        <taxon>Meloidogynidae</taxon>
        <taxon>Meloidogyninae</taxon>
        <taxon>Meloidogyne</taxon>
        <taxon>Meloidogyne incognita group</taxon>
    </lineage>
</organism>
<dbReference type="SMART" id="SM00369">
    <property type="entry name" value="LRR_TYP"/>
    <property type="match status" value="8"/>
</dbReference>
<evidence type="ECO:0000256" key="3">
    <source>
        <dbReference type="ARBA" id="ARBA00022737"/>
    </source>
</evidence>
<evidence type="ECO:0000313" key="5">
    <source>
        <dbReference type="WBParaSite" id="scaffold10977_cov157.g15213"/>
    </source>
</evidence>
<evidence type="ECO:0000256" key="2">
    <source>
        <dbReference type="ARBA" id="ARBA00022729"/>
    </source>
</evidence>
<dbReference type="InterPro" id="IPR003591">
    <property type="entry name" value="Leu-rich_rpt_typical-subtyp"/>
</dbReference>
<dbReference type="PROSITE" id="PS51450">
    <property type="entry name" value="LRR"/>
    <property type="match status" value="1"/>
</dbReference>
<dbReference type="InterPro" id="IPR032675">
    <property type="entry name" value="LRR_dom_sf"/>
</dbReference>
<dbReference type="WBParaSite" id="scaffold10977_cov157.g15213">
    <property type="protein sequence ID" value="scaffold10977_cov157.g15213"/>
    <property type="gene ID" value="scaffold10977_cov157.g15213"/>
</dbReference>
<protein>
    <submittedName>
        <fullName evidence="5">Uncharacterized protein</fullName>
    </submittedName>
</protein>
<evidence type="ECO:0000313" key="4">
    <source>
        <dbReference type="Proteomes" id="UP000887561"/>
    </source>
</evidence>
<keyword evidence="3" id="KW-0677">Repeat</keyword>
<reference evidence="5" key="1">
    <citation type="submission" date="2022-11" db="UniProtKB">
        <authorList>
            <consortium name="WormBaseParasite"/>
        </authorList>
    </citation>
    <scope>IDENTIFICATION</scope>
</reference>
<dbReference type="SUPFAM" id="SSF52058">
    <property type="entry name" value="L domain-like"/>
    <property type="match status" value="1"/>
</dbReference>
<proteinExistence type="predicted"/>
<dbReference type="Proteomes" id="UP000887561">
    <property type="component" value="Unplaced"/>
</dbReference>
<dbReference type="AlphaFoldDB" id="A0A915LHM7"/>
<dbReference type="PANTHER" id="PTHR24373:SF275">
    <property type="entry name" value="TIR DOMAIN-CONTAINING PROTEIN"/>
    <property type="match status" value="1"/>
</dbReference>
<dbReference type="InterPro" id="IPR050328">
    <property type="entry name" value="Dev_Immune_Receptor"/>
</dbReference>
<keyword evidence="4" id="KW-1185">Reference proteome</keyword>
<dbReference type="InterPro" id="IPR001611">
    <property type="entry name" value="Leu-rich_rpt"/>
</dbReference>
<name>A0A915LHM7_MELJA</name>
<dbReference type="Gene3D" id="3.80.10.10">
    <property type="entry name" value="Ribonuclease Inhibitor"/>
    <property type="match status" value="2"/>
</dbReference>